<protein>
    <recommendedName>
        <fullName evidence="3">CMP/dCMP-type deaminase domain-containing protein</fullName>
    </recommendedName>
</protein>
<gene>
    <name evidence="4" type="ORF">GFSPODELE1_LOCUS1546</name>
</gene>
<keyword evidence="5" id="KW-1185">Reference proteome</keyword>
<sequence>MSVNVLSDHLGMSTAILEAKQSRKKGGIPIGSAIVYHGDSAVGPQVLGSGHNQRIQKSSAILHGEIAALDSAGRQKPEAYRNSTIYTTLSPCSMCTGAILLYRIPRVVIGESRNFRGDEDLLRSRGVEVVVLDNNECYELMKEFIETHPEEWNEDIGETVAPPS</sequence>
<dbReference type="InterPro" id="IPR016193">
    <property type="entry name" value="Cytidine_deaminase-like"/>
</dbReference>
<dbReference type="PANTHER" id="PTHR11079:SF190">
    <property type="entry name" value="CYTOSINE DEAMINASE"/>
    <property type="match status" value="1"/>
</dbReference>
<evidence type="ECO:0000313" key="4">
    <source>
        <dbReference type="EMBL" id="CAL1697220.1"/>
    </source>
</evidence>
<name>A0ABP1CNG5_9APHY</name>
<dbReference type="Proteomes" id="UP001497453">
    <property type="component" value="Chromosome 1"/>
</dbReference>
<dbReference type="PROSITE" id="PS00903">
    <property type="entry name" value="CYT_DCMP_DEAMINASES_1"/>
    <property type="match status" value="1"/>
</dbReference>
<dbReference type="EMBL" id="OZ037944">
    <property type="protein sequence ID" value="CAL1697220.1"/>
    <property type="molecule type" value="Genomic_DNA"/>
</dbReference>
<evidence type="ECO:0000256" key="1">
    <source>
        <dbReference type="ARBA" id="ARBA00022723"/>
    </source>
</evidence>
<accession>A0ABP1CNG5</accession>
<dbReference type="CDD" id="cd01285">
    <property type="entry name" value="nucleoside_deaminase"/>
    <property type="match status" value="1"/>
</dbReference>
<dbReference type="InterPro" id="IPR002125">
    <property type="entry name" value="CMP_dCMP_dom"/>
</dbReference>
<dbReference type="SUPFAM" id="SSF53927">
    <property type="entry name" value="Cytidine deaminase-like"/>
    <property type="match status" value="1"/>
</dbReference>
<dbReference type="Gene3D" id="3.40.140.10">
    <property type="entry name" value="Cytidine Deaminase, domain 2"/>
    <property type="match status" value="1"/>
</dbReference>
<dbReference type="InterPro" id="IPR016192">
    <property type="entry name" value="APOBEC/CMP_deaminase_Zn-bd"/>
</dbReference>
<organism evidence="4 5">
    <name type="scientific">Somion occarium</name>
    <dbReference type="NCBI Taxonomy" id="3059160"/>
    <lineage>
        <taxon>Eukaryota</taxon>
        <taxon>Fungi</taxon>
        <taxon>Dikarya</taxon>
        <taxon>Basidiomycota</taxon>
        <taxon>Agaricomycotina</taxon>
        <taxon>Agaricomycetes</taxon>
        <taxon>Polyporales</taxon>
        <taxon>Cerrenaceae</taxon>
        <taxon>Somion</taxon>
    </lineage>
</organism>
<evidence type="ECO:0000313" key="5">
    <source>
        <dbReference type="Proteomes" id="UP001497453"/>
    </source>
</evidence>
<evidence type="ECO:0000259" key="3">
    <source>
        <dbReference type="PROSITE" id="PS51747"/>
    </source>
</evidence>
<feature type="domain" description="CMP/dCMP-type deaminase" evidence="3">
    <location>
        <begin position="6"/>
        <end position="129"/>
    </location>
</feature>
<proteinExistence type="predicted"/>
<dbReference type="Pfam" id="PF00383">
    <property type="entry name" value="dCMP_cyt_deam_1"/>
    <property type="match status" value="1"/>
</dbReference>
<dbReference type="PROSITE" id="PS51747">
    <property type="entry name" value="CYT_DCMP_DEAMINASES_2"/>
    <property type="match status" value="1"/>
</dbReference>
<keyword evidence="2" id="KW-0862">Zinc</keyword>
<evidence type="ECO:0000256" key="2">
    <source>
        <dbReference type="ARBA" id="ARBA00022833"/>
    </source>
</evidence>
<reference evidence="5" key="1">
    <citation type="submission" date="2024-04" db="EMBL/GenBank/DDBJ databases">
        <authorList>
            <person name="Shaw F."/>
            <person name="Minotto A."/>
        </authorList>
    </citation>
    <scope>NUCLEOTIDE SEQUENCE [LARGE SCALE GENOMIC DNA]</scope>
</reference>
<dbReference type="PANTHER" id="PTHR11079">
    <property type="entry name" value="CYTOSINE DEAMINASE FAMILY MEMBER"/>
    <property type="match status" value="1"/>
</dbReference>
<keyword evidence="1" id="KW-0479">Metal-binding</keyword>